<dbReference type="Proteomes" id="UP000696184">
    <property type="component" value="Unassembled WGS sequence"/>
</dbReference>
<name>A0ABS0UA72_9GAMM</name>
<evidence type="ECO:0000313" key="1">
    <source>
        <dbReference type="EMBL" id="MBI6550797.1"/>
    </source>
</evidence>
<sequence length="93" mass="11171">MMTLEELYCCVDDFCQKFIPIWEQQLIENNLLKRHRTTSLSLSEVMTILILFHMSHYRHFKAFYTEHVQPFLTTDFPGLVSYNRIITLTKRAI</sequence>
<proteinExistence type="predicted"/>
<accession>A0ABS0UA72</accession>
<dbReference type="EMBL" id="JACOII010000097">
    <property type="protein sequence ID" value="MBI6550797.1"/>
    <property type="molecule type" value="Genomic_DNA"/>
</dbReference>
<evidence type="ECO:0000313" key="2">
    <source>
        <dbReference type="Proteomes" id="UP000696184"/>
    </source>
</evidence>
<feature type="non-terminal residue" evidence="1">
    <location>
        <position position="93"/>
    </location>
</feature>
<gene>
    <name evidence="1" type="ORF">H8A87_19515</name>
</gene>
<reference evidence="1 2" key="1">
    <citation type="submission" date="2020-08" db="EMBL/GenBank/DDBJ databases">
        <title>Description of Xenorhabdus lircayensis sp. nov., the symbiotic bacterium associated with the entomopathogenic nematode Steirnernema unicornum.</title>
        <authorList>
            <person name="Castaneda-Alvarez C."/>
            <person name="Prodan S."/>
            <person name="Zamorano A."/>
            <person name="San-Blas E."/>
            <person name="Aballay E."/>
        </authorList>
    </citation>
    <scope>NUCLEOTIDE SEQUENCE [LARGE SCALE GENOMIC DNA]</scope>
    <source>
        <strain evidence="1 2">VLS</strain>
    </source>
</reference>
<protein>
    <submittedName>
        <fullName evidence="1">IS982 family transposase</fullName>
    </submittedName>
</protein>
<comment type="caution">
    <text evidence="1">The sequence shown here is derived from an EMBL/GenBank/DDBJ whole genome shotgun (WGS) entry which is preliminary data.</text>
</comment>
<keyword evidence="2" id="KW-1185">Reference proteome</keyword>
<organism evidence="1 2">
    <name type="scientific">Xenorhabdus lircayensis</name>
    <dbReference type="NCBI Taxonomy" id="2763499"/>
    <lineage>
        <taxon>Bacteria</taxon>
        <taxon>Pseudomonadati</taxon>
        <taxon>Pseudomonadota</taxon>
        <taxon>Gammaproteobacteria</taxon>
        <taxon>Enterobacterales</taxon>
        <taxon>Morganellaceae</taxon>
        <taxon>Xenorhabdus</taxon>
    </lineage>
</organism>